<dbReference type="Proteomes" id="UP000199561">
    <property type="component" value="Unassembled WGS sequence"/>
</dbReference>
<proteinExistence type="predicted"/>
<reference evidence="2" key="2">
    <citation type="submission" date="2021-02" db="EMBL/GenBank/DDBJ databases">
        <authorList>
            <person name="Han P."/>
        </authorList>
    </citation>
    <scope>NUCLEOTIDE SEQUENCE</scope>
    <source>
        <strain evidence="2">Nitrosomonas nitrosa 18-3D</strain>
    </source>
</reference>
<evidence type="ECO:0000313" key="4">
    <source>
        <dbReference type="Proteomes" id="UP000199561"/>
    </source>
</evidence>
<dbReference type="Proteomes" id="UP000601736">
    <property type="component" value="Unassembled WGS sequence"/>
</dbReference>
<protein>
    <submittedName>
        <fullName evidence="3">Uncharacterized protein</fullName>
    </submittedName>
</protein>
<reference evidence="3 4" key="1">
    <citation type="submission" date="2016-10" db="EMBL/GenBank/DDBJ databases">
        <authorList>
            <person name="de Groot N.N."/>
        </authorList>
    </citation>
    <scope>NUCLEOTIDE SEQUENCE [LARGE SCALE GENOMIC DNA]</scope>
    <source>
        <strain evidence="3 4">Nm146</strain>
    </source>
</reference>
<evidence type="ECO:0000313" key="3">
    <source>
        <dbReference type="EMBL" id="SFM20020.1"/>
    </source>
</evidence>
<gene>
    <name evidence="2" type="ORF">NMYAN_60030</name>
    <name evidence="3" type="ORF">SAMN05421880_10950</name>
</gene>
<dbReference type="EMBL" id="FOUF01000009">
    <property type="protein sequence ID" value="SFM20020.1"/>
    <property type="molecule type" value="Genomic_DNA"/>
</dbReference>
<sequence>MFKKPRTNRVLSIPLFILGGLLILFAPENAWIGTILLGLGLGVEIVALIVNHRK</sequence>
<keyword evidence="1" id="KW-0812">Transmembrane</keyword>
<organism evidence="3 4">
    <name type="scientific">Nitrosomonas nitrosa</name>
    <dbReference type="NCBI Taxonomy" id="52442"/>
    <lineage>
        <taxon>Bacteria</taxon>
        <taxon>Pseudomonadati</taxon>
        <taxon>Pseudomonadota</taxon>
        <taxon>Betaproteobacteria</taxon>
        <taxon>Nitrosomonadales</taxon>
        <taxon>Nitrosomonadaceae</taxon>
        <taxon>Nitrosomonas</taxon>
    </lineage>
</organism>
<feature type="transmembrane region" description="Helical" evidence="1">
    <location>
        <begin position="7"/>
        <end position="25"/>
    </location>
</feature>
<dbReference type="EMBL" id="CAJNAP010000052">
    <property type="protein sequence ID" value="CAE6516236.1"/>
    <property type="molecule type" value="Genomic_DNA"/>
</dbReference>
<name>A0A1I4NXG1_9PROT</name>
<accession>A0A1I4NXG1</accession>
<dbReference type="AlphaFoldDB" id="A0A1I4NXG1"/>
<keyword evidence="1" id="KW-1133">Transmembrane helix</keyword>
<feature type="transmembrane region" description="Helical" evidence="1">
    <location>
        <begin position="31"/>
        <end position="50"/>
    </location>
</feature>
<keyword evidence="1" id="KW-0472">Membrane</keyword>
<dbReference type="RefSeq" id="WP_177182302.1">
    <property type="nucleotide sequence ID" value="NZ_CAJNAP010000052.1"/>
</dbReference>
<keyword evidence="4" id="KW-1185">Reference proteome</keyword>
<evidence type="ECO:0000256" key="1">
    <source>
        <dbReference type="SAM" id="Phobius"/>
    </source>
</evidence>
<evidence type="ECO:0000313" key="2">
    <source>
        <dbReference type="EMBL" id="CAE6516236.1"/>
    </source>
</evidence>